<dbReference type="Proteomes" id="UP000001312">
    <property type="component" value="Unassembled WGS sequence"/>
</dbReference>
<dbReference type="InParanoid" id="A7EWL4"/>
<evidence type="ECO:0000313" key="3">
    <source>
        <dbReference type="Proteomes" id="UP000001312"/>
    </source>
</evidence>
<evidence type="ECO:0000256" key="1">
    <source>
        <dbReference type="SAM" id="MobiDB-lite"/>
    </source>
</evidence>
<dbReference type="EMBL" id="CH476634">
    <property type="protein sequence ID" value="EDN93856.1"/>
    <property type="molecule type" value="Genomic_DNA"/>
</dbReference>
<reference evidence="3" key="1">
    <citation type="journal article" date="2011" name="PLoS Genet.">
        <title>Genomic analysis of the necrotrophic fungal pathogens Sclerotinia sclerotiorum and Botrytis cinerea.</title>
        <authorList>
            <person name="Amselem J."/>
            <person name="Cuomo C.A."/>
            <person name="van Kan J.A."/>
            <person name="Viaud M."/>
            <person name="Benito E.P."/>
            <person name="Couloux A."/>
            <person name="Coutinho P.M."/>
            <person name="de Vries R.P."/>
            <person name="Dyer P.S."/>
            <person name="Fillinger S."/>
            <person name="Fournier E."/>
            <person name="Gout L."/>
            <person name="Hahn M."/>
            <person name="Kohn L."/>
            <person name="Lapalu N."/>
            <person name="Plummer K.M."/>
            <person name="Pradier J.M."/>
            <person name="Quevillon E."/>
            <person name="Sharon A."/>
            <person name="Simon A."/>
            <person name="ten Have A."/>
            <person name="Tudzynski B."/>
            <person name="Tudzynski P."/>
            <person name="Wincker P."/>
            <person name="Andrew M."/>
            <person name="Anthouard V."/>
            <person name="Beever R.E."/>
            <person name="Beffa R."/>
            <person name="Benoit I."/>
            <person name="Bouzid O."/>
            <person name="Brault B."/>
            <person name="Chen Z."/>
            <person name="Choquer M."/>
            <person name="Collemare J."/>
            <person name="Cotton P."/>
            <person name="Danchin E.G."/>
            <person name="Da Silva C."/>
            <person name="Gautier A."/>
            <person name="Giraud C."/>
            <person name="Giraud T."/>
            <person name="Gonzalez C."/>
            <person name="Grossetete S."/>
            <person name="Guldener U."/>
            <person name="Henrissat B."/>
            <person name="Howlett B.J."/>
            <person name="Kodira C."/>
            <person name="Kretschmer M."/>
            <person name="Lappartient A."/>
            <person name="Leroch M."/>
            <person name="Levis C."/>
            <person name="Mauceli E."/>
            <person name="Neuveglise C."/>
            <person name="Oeser B."/>
            <person name="Pearson M."/>
            <person name="Poulain J."/>
            <person name="Poussereau N."/>
            <person name="Quesneville H."/>
            <person name="Rascle C."/>
            <person name="Schumacher J."/>
            <person name="Segurens B."/>
            <person name="Sexton A."/>
            <person name="Silva E."/>
            <person name="Sirven C."/>
            <person name="Soanes D.M."/>
            <person name="Talbot N.J."/>
            <person name="Templeton M."/>
            <person name="Yandava C."/>
            <person name="Yarden O."/>
            <person name="Zeng Q."/>
            <person name="Rollins J.A."/>
            <person name="Lebrun M.H."/>
            <person name="Dickman M."/>
        </authorList>
    </citation>
    <scope>NUCLEOTIDE SEQUENCE [LARGE SCALE GENOMIC DNA]</scope>
    <source>
        <strain evidence="3">ATCC 18683 / 1980 / Ss-1</strain>
    </source>
</reference>
<gene>
    <name evidence="2" type="ORF">SS1G_09723</name>
</gene>
<proteinExistence type="predicted"/>
<dbReference type="RefSeq" id="XP_001589090.1">
    <property type="nucleotide sequence ID" value="XM_001589040.1"/>
</dbReference>
<sequence length="156" mass="17237">MAIVVSTGIFAIIRTVQIGTQLHPPPNKNPDTFSTVLGLTWSGMERNIAILLGSVPALNPLVAPATRVMRQTLGSSILKFRSARSQLYQLSDVPQSGKLPNNDSGRQISAIKSTRSTGTRNYNTSEERIFPMQSGEIAWREHYLFFPWDGCLNDFG</sequence>
<dbReference type="KEGG" id="ssl:SS1G_09723"/>
<name>A7EWL4_SCLS1</name>
<feature type="region of interest" description="Disordered" evidence="1">
    <location>
        <begin position="94"/>
        <end position="123"/>
    </location>
</feature>
<dbReference type="AlphaFoldDB" id="A7EWL4"/>
<protein>
    <submittedName>
        <fullName evidence="2">Uncharacterized protein</fullName>
    </submittedName>
</protein>
<accession>A7EWL4</accession>
<organism evidence="2 3">
    <name type="scientific">Sclerotinia sclerotiorum (strain ATCC 18683 / 1980 / Ss-1)</name>
    <name type="common">White mold</name>
    <name type="synonym">Whetzelinia sclerotiorum</name>
    <dbReference type="NCBI Taxonomy" id="665079"/>
    <lineage>
        <taxon>Eukaryota</taxon>
        <taxon>Fungi</taxon>
        <taxon>Dikarya</taxon>
        <taxon>Ascomycota</taxon>
        <taxon>Pezizomycotina</taxon>
        <taxon>Leotiomycetes</taxon>
        <taxon>Helotiales</taxon>
        <taxon>Sclerotiniaceae</taxon>
        <taxon>Sclerotinia</taxon>
    </lineage>
</organism>
<keyword evidence="3" id="KW-1185">Reference proteome</keyword>
<evidence type="ECO:0000313" key="2">
    <source>
        <dbReference type="EMBL" id="EDN93856.1"/>
    </source>
</evidence>
<dbReference type="GeneID" id="5485288"/>